<dbReference type="RefSeq" id="WP_373430945.1">
    <property type="nucleotide sequence ID" value="NZ_JAUSYQ010000002.1"/>
</dbReference>
<proteinExistence type="predicted"/>
<accession>A0AAW8FD13</accession>
<organism evidence="1 2">
    <name type="scientific">Streptomyces canus</name>
    <dbReference type="NCBI Taxonomy" id="58343"/>
    <lineage>
        <taxon>Bacteria</taxon>
        <taxon>Bacillati</taxon>
        <taxon>Actinomycetota</taxon>
        <taxon>Actinomycetes</taxon>
        <taxon>Kitasatosporales</taxon>
        <taxon>Streptomycetaceae</taxon>
        <taxon>Streptomyces</taxon>
        <taxon>Streptomyces aurantiacus group</taxon>
    </lineage>
</organism>
<dbReference type="EMBL" id="JAUSZV010000005">
    <property type="protein sequence ID" value="MDQ0907473.1"/>
    <property type="molecule type" value="Genomic_DNA"/>
</dbReference>
<name>A0AAW8FD13_9ACTN</name>
<dbReference type="Proteomes" id="UP001234216">
    <property type="component" value="Unassembled WGS sequence"/>
</dbReference>
<evidence type="ECO:0000313" key="1">
    <source>
        <dbReference type="EMBL" id="MDQ0907473.1"/>
    </source>
</evidence>
<protein>
    <recommendedName>
        <fullName evidence="3">Integrase</fullName>
    </recommendedName>
</protein>
<sequence length="50" mass="5474">MKRRPGVELADVWEVLRDRLGLTRAAASVTGMYQRAGERSAQNASSEGLL</sequence>
<comment type="caution">
    <text evidence="1">The sequence shown here is derived from an EMBL/GenBank/DDBJ whole genome shotgun (WGS) entry which is preliminary data.</text>
</comment>
<dbReference type="AlphaFoldDB" id="A0AAW8FD13"/>
<gene>
    <name evidence="1" type="ORF">QFZ22_003458</name>
</gene>
<evidence type="ECO:0008006" key="3">
    <source>
        <dbReference type="Google" id="ProtNLM"/>
    </source>
</evidence>
<evidence type="ECO:0000313" key="2">
    <source>
        <dbReference type="Proteomes" id="UP001234216"/>
    </source>
</evidence>
<reference evidence="1" key="1">
    <citation type="submission" date="2023-07" db="EMBL/GenBank/DDBJ databases">
        <title>Comparative genomics of wheat-associated soil bacteria to identify genetic determinants of phenazine resistance.</title>
        <authorList>
            <person name="Mouncey N."/>
        </authorList>
    </citation>
    <scope>NUCLEOTIDE SEQUENCE</scope>
    <source>
        <strain evidence="1">V4I22</strain>
    </source>
</reference>